<name>A0A0K2SY75_LEPSM</name>
<protein>
    <submittedName>
        <fullName evidence="1">Uncharacterized protein</fullName>
    </submittedName>
</protein>
<reference evidence="1" key="1">
    <citation type="submission" date="2014-05" db="EMBL/GenBank/DDBJ databases">
        <authorList>
            <person name="Chronopoulou M."/>
        </authorList>
    </citation>
    <scope>NUCLEOTIDE SEQUENCE</scope>
    <source>
        <tissue evidence="1">Whole organism</tissue>
    </source>
</reference>
<proteinExistence type="predicted"/>
<evidence type="ECO:0000313" key="1">
    <source>
        <dbReference type="EMBL" id="CDW18724.1"/>
    </source>
</evidence>
<dbReference type="AlphaFoldDB" id="A0A0K2SY75"/>
<dbReference type="EMBL" id="HACA01001363">
    <property type="protein sequence ID" value="CDW18724.1"/>
    <property type="molecule type" value="Transcribed_RNA"/>
</dbReference>
<accession>A0A0K2SY75</accession>
<sequence length="91" mass="10498">MDLVLGGGVIYLCLLPPDSHLLYFFVCTKFISRDVPCSERAHRKKENTTPQRGFRNASTLLVPGRNIIYPRCTLIQLWIVQGINRYTFINQ</sequence>
<organism evidence="1">
    <name type="scientific">Lepeophtheirus salmonis</name>
    <name type="common">Salmon louse</name>
    <name type="synonym">Caligus salmonis</name>
    <dbReference type="NCBI Taxonomy" id="72036"/>
    <lineage>
        <taxon>Eukaryota</taxon>
        <taxon>Metazoa</taxon>
        <taxon>Ecdysozoa</taxon>
        <taxon>Arthropoda</taxon>
        <taxon>Crustacea</taxon>
        <taxon>Multicrustacea</taxon>
        <taxon>Hexanauplia</taxon>
        <taxon>Copepoda</taxon>
        <taxon>Siphonostomatoida</taxon>
        <taxon>Caligidae</taxon>
        <taxon>Lepeophtheirus</taxon>
    </lineage>
</organism>